<gene>
    <name evidence="2" type="ORF">QVD17_26524</name>
</gene>
<accession>A0AAD8K731</accession>
<evidence type="ECO:0000313" key="2">
    <source>
        <dbReference type="EMBL" id="KAK1417397.1"/>
    </source>
</evidence>
<comment type="caution">
    <text evidence="2">The sequence shown here is derived from an EMBL/GenBank/DDBJ whole genome shotgun (WGS) entry which is preliminary data.</text>
</comment>
<name>A0AAD8K731_TARER</name>
<sequence>MTDEIQKNPNASSNLVEKSYVPNLEVKILSYVEKTNEERGSNKNNEFLLQAEAPKKLPEDTKARGLLKNNNAAKPIPLDQQSLEDKNPPLLKKMNKERKFPPFSQETKVNANKTNEIQLQETSLPKRLNDSSSSDVGSSRLTVAEKVKSFSPKLSDDR</sequence>
<reference evidence="2" key="1">
    <citation type="journal article" date="2023" name="bioRxiv">
        <title>Improved chromosome-level genome assembly for marigold (Tagetes erecta).</title>
        <authorList>
            <person name="Jiang F."/>
            <person name="Yuan L."/>
            <person name="Wang S."/>
            <person name="Wang H."/>
            <person name="Xu D."/>
            <person name="Wang A."/>
            <person name="Fan W."/>
        </authorList>
    </citation>
    <scope>NUCLEOTIDE SEQUENCE</scope>
    <source>
        <strain evidence="2">WSJ</strain>
        <tissue evidence="2">Leaf</tissue>
    </source>
</reference>
<feature type="compositionally biased region" description="Low complexity" evidence="1">
    <location>
        <begin position="130"/>
        <end position="139"/>
    </location>
</feature>
<protein>
    <submittedName>
        <fullName evidence="2">Uncharacterized protein</fullName>
    </submittedName>
</protein>
<feature type="compositionally biased region" description="Basic and acidic residues" evidence="1">
    <location>
        <begin position="143"/>
        <end position="158"/>
    </location>
</feature>
<evidence type="ECO:0000313" key="3">
    <source>
        <dbReference type="Proteomes" id="UP001229421"/>
    </source>
</evidence>
<evidence type="ECO:0000256" key="1">
    <source>
        <dbReference type="SAM" id="MobiDB-lite"/>
    </source>
</evidence>
<dbReference type="AlphaFoldDB" id="A0AAD8K731"/>
<feature type="compositionally biased region" description="Basic and acidic residues" evidence="1">
    <location>
        <begin position="53"/>
        <end position="63"/>
    </location>
</feature>
<organism evidence="2 3">
    <name type="scientific">Tagetes erecta</name>
    <name type="common">African marigold</name>
    <dbReference type="NCBI Taxonomy" id="13708"/>
    <lineage>
        <taxon>Eukaryota</taxon>
        <taxon>Viridiplantae</taxon>
        <taxon>Streptophyta</taxon>
        <taxon>Embryophyta</taxon>
        <taxon>Tracheophyta</taxon>
        <taxon>Spermatophyta</taxon>
        <taxon>Magnoliopsida</taxon>
        <taxon>eudicotyledons</taxon>
        <taxon>Gunneridae</taxon>
        <taxon>Pentapetalae</taxon>
        <taxon>asterids</taxon>
        <taxon>campanulids</taxon>
        <taxon>Asterales</taxon>
        <taxon>Asteraceae</taxon>
        <taxon>Asteroideae</taxon>
        <taxon>Heliantheae alliance</taxon>
        <taxon>Tageteae</taxon>
        <taxon>Tagetes</taxon>
    </lineage>
</organism>
<proteinExistence type="predicted"/>
<keyword evidence="3" id="KW-1185">Reference proteome</keyword>
<feature type="compositionally biased region" description="Polar residues" evidence="1">
    <location>
        <begin position="104"/>
        <end position="123"/>
    </location>
</feature>
<dbReference type="EMBL" id="JAUHHV010000007">
    <property type="protein sequence ID" value="KAK1417397.1"/>
    <property type="molecule type" value="Genomic_DNA"/>
</dbReference>
<dbReference type="Proteomes" id="UP001229421">
    <property type="component" value="Unassembled WGS sequence"/>
</dbReference>
<feature type="region of interest" description="Disordered" evidence="1">
    <location>
        <begin position="35"/>
        <end position="158"/>
    </location>
</feature>